<keyword evidence="2" id="KW-0813">Transport</keyword>
<evidence type="ECO:0000256" key="4">
    <source>
        <dbReference type="ARBA" id="ARBA00022927"/>
    </source>
</evidence>
<dbReference type="GO" id="GO:0016020">
    <property type="term" value="C:membrane"/>
    <property type="evidence" value="ECO:0007669"/>
    <property type="project" value="UniProtKB-ARBA"/>
</dbReference>
<keyword evidence="7" id="KW-0472">Membrane</keyword>
<dbReference type="AlphaFoldDB" id="A0A0G1GLK6"/>
<dbReference type="Pfam" id="PF02416">
    <property type="entry name" value="TatA_B_E"/>
    <property type="match status" value="1"/>
</dbReference>
<reference evidence="8 9" key="1">
    <citation type="journal article" date="2015" name="Nature">
        <title>rRNA introns, odd ribosomes, and small enigmatic genomes across a large radiation of phyla.</title>
        <authorList>
            <person name="Brown C.T."/>
            <person name="Hug L.A."/>
            <person name="Thomas B.C."/>
            <person name="Sharon I."/>
            <person name="Castelle C.J."/>
            <person name="Singh A."/>
            <person name="Wilkins M.J."/>
            <person name="Williams K.H."/>
            <person name="Banfield J.F."/>
        </authorList>
    </citation>
    <scope>NUCLEOTIDE SEQUENCE [LARGE SCALE GENOMIC DNA]</scope>
</reference>
<dbReference type="Gene3D" id="1.20.5.3310">
    <property type="match status" value="1"/>
</dbReference>
<evidence type="ECO:0000313" key="9">
    <source>
        <dbReference type="Proteomes" id="UP000034069"/>
    </source>
</evidence>
<keyword evidence="5" id="KW-1133">Transmembrane helix</keyword>
<protein>
    <submittedName>
        <fullName evidence="8">Sec-independent protein translocase protein TatA</fullName>
    </submittedName>
</protein>
<dbReference type="InterPro" id="IPR003369">
    <property type="entry name" value="TatA/B/E"/>
</dbReference>
<comment type="subcellular location">
    <subcellularLocation>
        <location evidence="1">Membrane</location>
        <topology evidence="1">Single-pass membrane protein</topology>
    </subcellularLocation>
</comment>
<dbReference type="EMBL" id="LCHN01000016">
    <property type="protein sequence ID" value="KKT35425.1"/>
    <property type="molecule type" value="Genomic_DNA"/>
</dbReference>
<keyword evidence="6" id="KW-0811">Translocation</keyword>
<comment type="caution">
    <text evidence="8">The sequence shown here is derived from an EMBL/GenBank/DDBJ whole genome shotgun (WGS) entry which is preliminary data.</text>
</comment>
<name>A0A0G1GLK6_9BACT</name>
<evidence type="ECO:0000256" key="2">
    <source>
        <dbReference type="ARBA" id="ARBA00022448"/>
    </source>
</evidence>
<evidence type="ECO:0000256" key="1">
    <source>
        <dbReference type="ARBA" id="ARBA00004167"/>
    </source>
</evidence>
<gene>
    <name evidence="8" type="ORF">UW23_C0016G0006</name>
</gene>
<evidence type="ECO:0000256" key="7">
    <source>
        <dbReference type="ARBA" id="ARBA00023136"/>
    </source>
</evidence>
<evidence type="ECO:0000256" key="3">
    <source>
        <dbReference type="ARBA" id="ARBA00022692"/>
    </source>
</evidence>
<sequence>MPNLGSTEILVVVGVLLALFAVKQIPGLISGIAKAIKEFRSASK</sequence>
<evidence type="ECO:0000313" key="8">
    <source>
        <dbReference type="EMBL" id="KKT35425.1"/>
    </source>
</evidence>
<keyword evidence="3" id="KW-0812">Transmembrane</keyword>
<dbReference type="GO" id="GO:0015031">
    <property type="term" value="P:protein transport"/>
    <property type="evidence" value="ECO:0007669"/>
    <property type="project" value="UniProtKB-KW"/>
</dbReference>
<evidence type="ECO:0000256" key="5">
    <source>
        <dbReference type="ARBA" id="ARBA00022989"/>
    </source>
</evidence>
<keyword evidence="4" id="KW-0653">Protein transport</keyword>
<evidence type="ECO:0000256" key="6">
    <source>
        <dbReference type="ARBA" id="ARBA00023010"/>
    </source>
</evidence>
<proteinExistence type="predicted"/>
<organism evidence="8 9">
    <name type="scientific">Candidatus Collierbacteria bacterium GW2011_GWA1_44_12</name>
    <dbReference type="NCBI Taxonomy" id="1618376"/>
    <lineage>
        <taxon>Bacteria</taxon>
        <taxon>Candidatus Collieribacteriota</taxon>
    </lineage>
</organism>
<accession>A0A0G1GLK6</accession>
<dbReference type="Proteomes" id="UP000034069">
    <property type="component" value="Unassembled WGS sequence"/>
</dbReference>